<dbReference type="Proteomes" id="UP000478052">
    <property type="component" value="Unassembled WGS sequence"/>
</dbReference>
<reference evidence="1 2" key="1">
    <citation type="submission" date="2019-08" db="EMBL/GenBank/DDBJ databases">
        <title>Whole genome of Aphis craccivora.</title>
        <authorList>
            <person name="Voronova N.V."/>
            <person name="Shulinski R.S."/>
            <person name="Bandarenka Y.V."/>
            <person name="Zhorov D.G."/>
            <person name="Warner D."/>
        </authorList>
    </citation>
    <scope>NUCLEOTIDE SEQUENCE [LARGE SCALE GENOMIC DNA]</scope>
    <source>
        <strain evidence="1">180601</strain>
        <tissue evidence="1">Whole Body</tissue>
    </source>
</reference>
<evidence type="ECO:0000313" key="2">
    <source>
        <dbReference type="Proteomes" id="UP000478052"/>
    </source>
</evidence>
<feature type="non-terminal residue" evidence="1">
    <location>
        <position position="65"/>
    </location>
</feature>
<evidence type="ECO:0000313" key="1">
    <source>
        <dbReference type="EMBL" id="KAF0748520.1"/>
    </source>
</evidence>
<name>A0A6G0Y3P3_APHCR</name>
<accession>A0A6G0Y3P3</accession>
<organism evidence="1 2">
    <name type="scientific">Aphis craccivora</name>
    <name type="common">Cowpea aphid</name>
    <dbReference type="NCBI Taxonomy" id="307492"/>
    <lineage>
        <taxon>Eukaryota</taxon>
        <taxon>Metazoa</taxon>
        <taxon>Ecdysozoa</taxon>
        <taxon>Arthropoda</taxon>
        <taxon>Hexapoda</taxon>
        <taxon>Insecta</taxon>
        <taxon>Pterygota</taxon>
        <taxon>Neoptera</taxon>
        <taxon>Paraneoptera</taxon>
        <taxon>Hemiptera</taxon>
        <taxon>Sternorrhyncha</taxon>
        <taxon>Aphidomorpha</taxon>
        <taxon>Aphidoidea</taxon>
        <taxon>Aphididae</taxon>
        <taxon>Aphidini</taxon>
        <taxon>Aphis</taxon>
        <taxon>Aphis</taxon>
    </lineage>
</organism>
<protein>
    <submittedName>
        <fullName evidence="1">Uncharacterized protein</fullName>
    </submittedName>
</protein>
<sequence>MWKVVHFFNDNSVEPVSDYWLNKDNNVCAWPNNNHLAKKLRNNRAKPNKFDFTNYKCRVLSQNIC</sequence>
<keyword evidence="2" id="KW-1185">Reference proteome</keyword>
<dbReference type="OrthoDB" id="6622533at2759"/>
<dbReference type="EMBL" id="VUJU01006445">
    <property type="protein sequence ID" value="KAF0748520.1"/>
    <property type="molecule type" value="Genomic_DNA"/>
</dbReference>
<comment type="caution">
    <text evidence="1">The sequence shown here is derived from an EMBL/GenBank/DDBJ whole genome shotgun (WGS) entry which is preliminary data.</text>
</comment>
<dbReference type="AlphaFoldDB" id="A0A6G0Y3P3"/>
<proteinExistence type="predicted"/>
<gene>
    <name evidence="1" type="ORF">FWK35_00022786</name>
</gene>